<protein>
    <submittedName>
        <fullName evidence="1">Uncharacterized protein</fullName>
    </submittedName>
</protein>
<feature type="non-terminal residue" evidence="1">
    <location>
        <position position="1"/>
    </location>
</feature>
<dbReference type="AlphaFoldDB" id="A0AAN8X539"/>
<reference evidence="1 2" key="1">
    <citation type="submission" date="2023-11" db="EMBL/GenBank/DDBJ databases">
        <title>Halocaridina rubra genome assembly.</title>
        <authorList>
            <person name="Smith C."/>
        </authorList>
    </citation>
    <scope>NUCLEOTIDE SEQUENCE [LARGE SCALE GENOMIC DNA]</scope>
    <source>
        <strain evidence="1">EP-1</strain>
        <tissue evidence="1">Whole</tissue>
    </source>
</reference>
<dbReference type="Proteomes" id="UP001381693">
    <property type="component" value="Unassembled WGS sequence"/>
</dbReference>
<proteinExistence type="predicted"/>
<sequence length="52" mass="6021">TTPFPLVIRFPLRRKIEKNDTKAIIHIHQIRIEKSAPVFEKALLAFGERPLA</sequence>
<comment type="caution">
    <text evidence="1">The sequence shown here is derived from an EMBL/GenBank/DDBJ whole genome shotgun (WGS) entry which is preliminary data.</text>
</comment>
<feature type="non-terminal residue" evidence="1">
    <location>
        <position position="52"/>
    </location>
</feature>
<accession>A0AAN8X539</accession>
<name>A0AAN8X539_HALRR</name>
<gene>
    <name evidence="1" type="ORF">SK128_016196</name>
</gene>
<keyword evidence="2" id="KW-1185">Reference proteome</keyword>
<dbReference type="EMBL" id="JAXCGZ010013602">
    <property type="protein sequence ID" value="KAK7072214.1"/>
    <property type="molecule type" value="Genomic_DNA"/>
</dbReference>
<evidence type="ECO:0000313" key="2">
    <source>
        <dbReference type="Proteomes" id="UP001381693"/>
    </source>
</evidence>
<evidence type="ECO:0000313" key="1">
    <source>
        <dbReference type="EMBL" id="KAK7072214.1"/>
    </source>
</evidence>
<organism evidence="1 2">
    <name type="scientific">Halocaridina rubra</name>
    <name type="common">Hawaiian red shrimp</name>
    <dbReference type="NCBI Taxonomy" id="373956"/>
    <lineage>
        <taxon>Eukaryota</taxon>
        <taxon>Metazoa</taxon>
        <taxon>Ecdysozoa</taxon>
        <taxon>Arthropoda</taxon>
        <taxon>Crustacea</taxon>
        <taxon>Multicrustacea</taxon>
        <taxon>Malacostraca</taxon>
        <taxon>Eumalacostraca</taxon>
        <taxon>Eucarida</taxon>
        <taxon>Decapoda</taxon>
        <taxon>Pleocyemata</taxon>
        <taxon>Caridea</taxon>
        <taxon>Atyoidea</taxon>
        <taxon>Atyidae</taxon>
        <taxon>Halocaridina</taxon>
    </lineage>
</organism>